<accession>A0A517MZ07</accession>
<proteinExistence type="predicted"/>
<protein>
    <submittedName>
        <fullName evidence="7">FtsK-like domain-containing protein</fullName>
    </submittedName>
</protein>
<keyword evidence="5" id="KW-1133">Transmembrane helix</keyword>
<feature type="domain" description="FtsK" evidence="6">
    <location>
        <begin position="749"/>
        <end position="944"/>
    </location>
</feature>
<keyword evidence="5" id="KW-0472">Membrane</keyword>
<feature type="coiled-coil region" evidence="4">
    <location>
        <begin position="51"/>
        <end position="89"/>
    </location>
</feature>
<evidence type="ECO:0000256" key="4">
    <source>
        <dbReference type="SAM" id="Coils"/>
    </source>
</evidence>
<sequence length="1297" mass="143806">MVSTRRVLELMSELQQAANKRAEEESRLHTQYKDSITLADQDNTSQLATLVKQKLARRRALENEYAETKQQAAAKAQAAQEQIETELATRLAALDKLHADTQKAAEHQKNESQWEAMSLFDGVKDQPRQQLKEKLAYIDAQSRQVAGLSRDAGSLLALRRLTSAGERVSAETTSMEDDLAQIPEPTAALTATVTQLREQVLALQDQRTASLFLEGWRPVAWFLPSAVLAAIPSWLLAAGSIPLALLGTLGGGIALTLVVLAISMPLGRKKTLYAYQDILNKLQEAKLFEKQARATAQTACEQQETAHVVNRDHDLSQADRKCLQAITTSETQRNRQHETLTTDASTKLRELATQRKAAIDAADEKYPALLDQHAKDRQDAEEQLAKNHQEILRSAETDRDVAWEAMRVQWEEAYQRITSELTSANELCARLFPEWQDEDFGSWQRPTNLPGSMKFGSARLPMKTIRNGISSDERLQPPTDHLTLPALMTLDDQPNLLISSKGSARPQACEILQVQLLRFLTTAPAGKLRITAIDAAGLGENFSGFAHLADHHDQLMGKQIWTDSKDIAYQLRLVSDHIENVLQNYLRNDFATIHEYNEHAGEVAEPYRVIAVANFPEGFNEASAKRLENIAAAGPRCGVHVLLSIDEDLRLPHEFSLDPIRESSVQLQWCEDRFVWKYPLFERLPLQLDKLPNTDCLNEVLRQAGEASRVASKVEVPFSIIAPNRDNLWTSNSGRGLTAPIGRAGARQLQNLSLGRGTSQHVLISGKTGSGKSTLLHAMITNLAMHYGPDQLEFYLVDFKKGVEFAAYATGKLPHARVIAIESEREFGVSVLERLDEELRRRGELFRKHGVQDVAGLRSAAPEELLPRTVLIIDEFQELFVADDRLAQDAALLMDRLVRQGRAFGIHVILGSQSLSGAYSLARSTLGQMAVRIALECSEADANLILSDENGAARLLTRPGEAIYNDQNGFVAGNHTFQVAWLPDDQRRVYLTQLEAQDPQLAAQFEPAIVFEGNVAADPSSNKALSDTLRGYAVDTPGFWLGSSVRIEPPQRISLQRQSGANLAIVGGEEAMAVGMLTTAAISLAATASELPARLTIFDGTRVDAEEREQWKPIVDLFGERVEHVVPADGSAAMGQIYELLLARSKDSESHHASQFVVIHDLSQFRDLRLTEDEFSFANGGANKPPSPDKQFRQLLREGPAVGIHFLLWCESYNSLTRVIDRLTLREIDFRVAMQMSAADSTSLIDSPAAAQLGEHRALFYRDDLGTQTKFRPYGRPSQAWLVRVAADLQQSAEPAL</sequence>
<evidence type="ECO:0000256" key="5">
    <source>
        <dbReference type="SAM" id="Phobius"/>
    </source>
</evidence>
<evidence type="ECO:0000259" key="6">
    <source>
        <dbReference type="PROSITE" id="PS50901"/>
    </source>
</evidence>
<dbReference type="GO" id="GO:0005524">
    <property type="term" value="F:ATP binding"/>
    <property type="evidence" value="ECO:0007669"/>
    <property type="project" value="UniProtKB-UniRule"/>
</dbReference>
<dbReference type="Proteomes" id="UP000319852">
    <property type="component" value="Chromosome"/>
</dbReference>
<keyword evidence="1 3" id="KW-0547">Nucleotide-binding</keyword>
<dbReference type="InterPro" id="IPR002543">
    <property type="entry name" value="FtsK_dom"/>
</dbReference>
<dbReference type="Gene3D" id="3.40.50.300">
    <property type="entry name" value="P-loop containing nucleotide triphosphate hydrolases"/>
    <property type="match status" value="3"/>
</dbReference>
<feature type="transmembrane region" description="Helical" evidence="5">
    <location>
        <begin position="219"/>
        <end position="237"/>
    </location>
</feature>
<evidence type="ECO:0000313" key="8">
    <source>
        <dbReference type="Proteomes" id="UP000319852"/>
    </source>
</evidence>
<dbReference type="Pfam" id="PF01580">
    <property type="entry name" value="FtsK_SpoIIIE"/>
    <property type="match status" value="1"/>
</dbReference>
<keyword evidence="8" id="KW-1185">Reference proteome</keyword>
<keyword evidence="5" id="KW-0812">Transmembrane</keyword>
<gene>
    <name evidence="7" type="ORF">HG15A2_34570</name>
</gene>
<dbReference type="InterPro" id="IPR050206">
    <property type="entry name" value="FtsK/SpoIIIE/SftA"/>
</dbReference>
<dbReference type="CDD" id="cd01127">
    <property type="entry name" value="TrwB_TraG_TraD_VirD4"/>
    <property type="match status" value="1"/>
</dbReference>
<dbReference type="SUPFAM" id="SSF52540">
    <property type="entry name" value="P-loop containing nucleoside triphosphate hydrolases"/>
    <property type="match status" value="1"/>
</dbReference>
<dbReference type="GO" id="GO:0003677">
    <property type="term" value="F:DNA binding"/>
    <property type="evidence" value="ECO:0007669"/>
    <property type="project" value="InterPro"/>
</dbReference>
<dbReference type="CDD" id="cd00267">
    <property type="entry name" value="ABC_ATPase"/>
    <property type="match status" value="1"/>
</dbReference>
<dbReference type="EMBL" id="CP036263">
    <property type="protein sequence ID" value="QDT00122.1"/>
    <property type="molecule type" value="Genomic_DNA"/>
</dbReference>
<reference evidence="7 8" key="1">
    <citation type="submission" date="2019-02" db="EMBL/GenBank/DDBJ databases">
        <title>Deep-cultivation of Planctomycetes and their phenomic and genomic characterization uncovers novel biology.</title>
        <authorList>
            <person name="Wiegand S."/>
            <person name="Jogler M."/>
            <person name="Boedeker C."/>
            <person name="Pinto D."/>
            <person name="Vollmers J."/>
            <person name="Rivas-Marin E."/>
            <person name="Kohn T."/>
            <person name="Peeters S.H."/>
            <person name="Heuer A."/>
            <person name="Rast P."/>
            <person name="Oberbeckmann S."/>
            <person name="Bunk B."/>
            <person name="Jeske O."/>
            <person name="Meyerdierks A."/>
            <person name="Storesund J.E."/>
            <person name="Kallscheuer N."/>
            <person name="Luecker S."/>
            <person name="Lage O.M."/>
            <person name="Pohl T."/>
            <person name="Merkel B.J."/>
            <person name="Hornburger P."/>
            <person name="Mueller R.-W."/>
            <person name="Bruemmer F."/>
            <person name="Labrenz M."/>
            <person name="Spormann A.M."/>
            <person name="Op den Camp H."/>
            <person name="Overmann J."/>
            <person name="Amann R."/>
            <person name="Jetten M.S.M."/>
            <person name="Mascher T."/>
            <person name="Medema M.H."/>
            <person name="Devos D.P."/>
            <person name="Kaster A.-K."/>
            <person name="Ovreas L."/>
            <person name="Rohde M."/>
            <person name="Galperin M.Y."/>
            <person name="Jogler C."/>
        </authorList>
    </citation>
    <scope>NUCLEOTIDE SEQUENCE [LARGE SCALE GENOMIC DNA]</scope>
    <source>
        <strain evidence="7 8">HG15A2</strain>
    </source>
</reference>
<evidence type="ECO:0000256" key="2">
    <source>
        <dbReference type="ARBA" id="ARBA00022840"/>
    </source>
</evidence>
<dbReference type="PROSITE" id="PS50901">
    <property type="entry name" value="FTSK"/>
    <property type="match status" value="1"/>
</dbReference>
<dbReference type="InterPro" id="IPR003593">
    <property type="entry name" value="AAA+_ATPase"/>
</dbReference>
<name>A0A517MZ07_9BACT</name>
<evidence type="ECO:0000313" key="7">
    <source>
        <dbReference type="EMBL" id="QDT00122.1"/>
    </source>
</evidence>
<dbReference type="InterPro" id="IPR027417">
    <property type="entry name" value="P-loop_NTPase"/>
</dbReference>
<organism evidence="7 8">
    <name type="scientific">Adhaeretor mobilis</name>
    <dbReference type="NCBI Taxonomy" id="1930276"/>
    <lineage>
        <taxon>Bacteria</taxon>
        <taxon>Pseudomonadati</taxon>
        <taxon>Planctomycetota</taxon>
        <taxon>Planctomycetia</taxon>
        <taxon>Pirellulales</taxon>
        <taxon>Lacipirellulaceae</taxon>
        <taxon>Adhaeretor</taxon>
    </lineage>
</organism>
<keyword evidence="4" id="KW-0175">Coiled coil</keyword>
<keyword evidence="2 3" id="KW-0067">ATP-binding</keyword>
<dbReference type="KEGG" id="amob:HG15A2_34570"/>
<dbReference type="PANTHER" id="PTHR22683:SF41">
    <property type="entry name" value="DNA TRANSLOCASE FTSK"/>
    <property type="match status" value="1"/>
</dbReference>
<dbReference type="PANTHER" id="PTHR22683">
    <property type="entry name" value="SPORULATION PROTEIN RELATED"/>
    <property type="match status" value="1"/>
</dbReference>
<evidence type="ECO:0000256" key="3">
    <source>
        <dbReference type="PROSITE-ProRule" id="PRU00289"/>
    </source>
</evidence>
<feature type="binding site" evidence="3">
    <location>
        <begin position="766"/>
        <end position="773"/>
    </location>
    <ligand>
        <name>ATP</name>
        <dbReference type="ChEBI" id="CHEBI:30616"/>
    </ligand>
</feature>
<evidence type="ECO:0000256" key="1">
    <source>
        <dbReference type="ARBA" id="ARBA00022741"/>
    </source>
</evidence>
<feature type="transmembrane region" description="Helical" evidence="5">
    <location>
        <begin position="243"/>
        <end position="262"/>
    </location>
</feature>
<dbReference type="SMART" id="SM00382">
    <property type="entry name" value="AAA"/>
    <property type="match status" value="1"/>
</dbReference>